<feature type="transmembrane region" description="Helical" evidence="1">
    <location>
        <begin position="375"/>
        <end position="397"/>
    </location>
</feature>
<accession>A0ABU4AEF5</accession>
<evidence type="ECO:0000313" key="3">
    <source>
        <dbReference type="EMBL" id="MDV6166766.1"/>
    </source>
</evidence>
<dbReference type="InterPro" id="IPR001173">
    <property type="entry name" value="Glyco_trans_2-like"/>
</dbReference>
<comment type="caution">
    <text evidence="3">The sequence shown here is derived from an EMBL/GenBank/DDBJ whole genome shotgun (WGS) entry which is preliminary data.</text>
</comment>
<feature type="transmembrane region" description="Helical" evidence="1">
    <location>
        <begin position="523"/>
        <end position="544"/>
    </location>
</feature>
<dbReference type="PANTHER" id="PTHR22916:SF3">
    <property type="entry name" value="UDP-GLCNAC:BETAGAL BETA-1,3-N-ACETYLGLUCOSAMINYLTRANSFERASE-LIKE PROTEIN 1"/>
    <property type="match status" value="1"/>
</dbReference>
<keyword evidence="1" id="KW-0472">Membrane</keyword>
<keyword evidence="3" id="KW-0328">Glycosyltransferase</keyword>
<feature type="transmembrane region" description="Helical" evidence="1">
    <location>
        <begin position="712"/>
        <end position="733"/>
    </location>
</feature>
<dbReference type="GO" id="GO:0016757">
    <property type="term" value="F:glycosyltransferase activity"/>
    <property type="evidence" value="ECO:0007669"/>
    <property type="project" value="UniProtKB-KW"/>
</dbReference>
<dbReference type="SUPFAM" id="SSF53448">
    <property type="entry name" value="Nucleotide-diphospho-sugar transferases"/>
    <property type="match status" value="1"/>
</dbReference>
<protein>
    <submittedName>
        <fullName evidence="3">Glycosyltransferase</fullName>
        <ecNumber evidence="3">2.4.-.-</ecNumber>
    </submittedName>
</protein>
<proteinExistence type="predicted"/>
<organism evidence="3 4">
    <name type="scientific">Bacteroides hominis</name>
    <dbReference type="NCBI Taxonomy" id="2763023"/>
    <lineage>
        <taxon>Bacteria</taxon>
        <taxon>Pseudomonadati</taxon>
        <taxon>Bacteroidota</taxon>
        <taxon>Bacteroidia</taxon>
        <taxon>Bacteroidales</taxon>
        <taxon>Bacteroidaceae</taxon>
        <taxon>Bacteroides</taxon>
    </lineage>
</organism>
<evidence type="ECO:0000313" key="4">
    <source>
        <dbReference type="Proteomes" id="UP001185704"/>
    </source>
</evidence>
<dbReference type="Pfam" id="PF00535">
    <property type="entry name" value="Glycos_transf_2"/>
    <property type="match status" value="1"/>
</dbReference>
<feature type="transmembrane region" description="Helical" evidence="1">
    <location>
        <begin position="480"/>
        <end position="511"/>
    </location>
</feature>
<dbReference type="EMBL" id="JAWLJK010000023">
    <property type="protein sequence ID" value="MDV6166766.1"/>
    <property type="molecule type" value="Genomic_DNA"/>
</dbReference>
<feature type="transmembrane region" description="Helical" evidence="1">
    <location>
        <begin position="450"/>
        <end position="468"/>
    </location>
</feature>
<feature type="domain" description="Glycosyltransferase 2-like" evidence="2">
    <location>
        <begin position="7"/>
        <end position="139"/>
    </location>
</feature>
<feature type="transmembrane region" description="Helical" evidence="1">
    <location>
        <begin position="683"/>
        <end position="700"/>
    </location>
</feature>
<dbReference type="Proteomes" id="UP001185704">
    <property type="component" value="Unassembled WGS sequence"/>
</dbReference>
<keyword evidence="1" id="KW-0812">Transmembrane</keyword>
<evidence type="ECO:0000256" key="1">
    <source>
        <dbReference type="SAM" id="Phobius"/>
    </source>
</evidence>
<feature type="transmembrane region" description="Helical" evidence="1">
    <location>
        <begin position="336"/>
        <end position="355"/>
    </location>
</feature>
<dbReference type="Gene3D" id="3.90.550.10">
    <property type="entry name" value="Spore Coat Polysaccharide Biosynthesis Protein SpsA, Chain A"/>
    <property type="match status" value="1"/>
</dbReference>
<feature type="transmembrane region" description="Helical" evidence="1">
    <location>
        <begin position="302"/>
        <end position="324"/>
    </location>
</feature>
<evidence type="ECO:0000259" key="2">
    <source>
        <dbReference type="Pfam" id="PF00535"/>
    </source>
</evidence>
<name>A0ABU4AEF5_9BACE</name>
<dbReference type="InterPro" id="IPR029044">
    <property type="entry name" value="Nucleotide-diphossugar_trans"/>
</dbReference>
<keyword evidence="1" id="KW-1133">Transmembrane helix</keyword>
<sequence length="745" mass="87119">MKEPLVSICCITYNHTPYIRQCLEGFLMQKTTFPFEILIHDDASTDGTADIIREYEARYPHLIKPIYQVENQYSKGIKISFTYNYPRAKGKYIALCEGDDYWTDPLKLQKQVDFLESHTDYSMCFHSVWKLENGNTSHFVNITKSEISAWDIINNWLVPTCSVLCRKISLDWVLCDKIGGFCGDFNIFINLSQHGRIHYISDMMGVYRIHSQGVTMTHLNSIKSQKAMLNQINRMSFYYPKIRKDLIYQYVSASVSYASCAIKRGNFTYFIYFLYKAFTKDLIKTNINIFSRIKQKFVKNKFLIIMSFRLFVLFCGIIGIYLLLFSLHKSNRVPVFFTLVLLVSFTLWYTLPILLSNCDYWYFFESMVGIEIEEYNLFAIGEVYFYLLILLLFRFSLKWKLKSILTFEEASNVKVQENILIIYSLSLFLYNLFFRSNYLENNDIDTVENGVFFLLSFFSTYISSYFYVNIFCGSHNKKNSFFLFFIILSALYSSFIGGARIYLVIFIWLYIIKKWHYIQRGRYLSFFSPLIILLLCASLLLPFLSAKRSDSQLDSSDMKSIAELTLYHLNLKLNSIAYSTTLITRDGEGFAGYEPYVGSLFKYMPRAIWNAKPTPTSYNGTVAGTPSRRIPELLNLGNSEYANVGTSAFLVSLWQGWMFVIISIVINFLYLRIILIFLVHPSYWLKAIGFNLLFFPQLILTPSFGDNLIQKMLEILILLIFLYLFKIICIKINTNENCNFSRRIR</sequence>
<dbReference type="PANTHER" id="PTHR22916">
    <property type="entry name" value="GLYCOSYLTRANSFERASE"/>
    <property type="match status" value="1"/>
</dbReference>
<reference evidence="3" key="1">
    <citation type="submission" date="2023-09" db="EMBL/GenBank/DDBJ databases">
        <title>Upregulation of the cfiA carbapenemase gene in a Bacteroides hominis strain by the novel integrative and conjugative element Tn7563.</title>
        <authorList>
            <person name="Stubhaug T."/>
            <person name="Zecic N."/>
            <person name="Skaare D."/>
        </authorList>
    </citation>
    <scope>NUCLEOTIDE SEQUENCE [LARGE SCALE GENOMIC DNA]</scope>
    <source>
        <strain evidence="3">Tbg-245</strain>
    </source>
</reference>
<feature type="transmembrane region" description="Helical" evidence="1">
    <location>
        <begin position="657"/>
        <end position="677"/>
    </location>
</feature>
<keyword evidence="3" id="KW-0808">Transferase</keyword>
<dbReference type="EC" id="2.4.-.-" evidence="3"/>
<gene>
    <name evidence="3" type="ORF">R3O81_22320</name>
</gene>
<keyword evidence="4" id="KW-1185">Reference proteome</keyword>